<keyword evidence="2" id="KW-0285">Flavoprotein</keyword>
<evidence type="ECO:0000256" key="5">
    <source>
        <dbReference type="ARBA" id="ARBA00023027"/>
    </source>
</evidence>
<dbReference type="EMBL" id="JAAXKZ010000117">
    <property type="protein sequence ID" value="NMH94549.1"/>
    <property type="molecule type" value="Genomic_DNA"/>
</dbReference>
<gene>
    <name evidence="7" type="ORF">HF519_23825</name>
</gene>
<evidence type="ECO:0000256" key="3">
    <source>
        <dbReference type="ARBA" id="ARBA00022827"/>
    </source>
</evidence>
<comment type="caution">
    <text evidence="7">The sequence shown here is derived from an EMBL/GenBank/DDBJ whole genome shotgun (WGS) entry which is preliminary data.</text>
</comment>
<dbReference type="PANTHER" id="PTHR43706:SF45">
    <property type="entry name" value="NADH DEHYDROGENASE-LIKE PROTEIN RV1812C"/>
    <property type="match status" value="1"/>
</dbReference>
<evidence type="ECO:0000313" key="8">
    <source>
        <dbReference type="Proteomes" id="UP000586918"/>
    </source>
</evidence>
<evidence type="ECO:0000256" key="4">
    <source>
        <dbReference type="ARBA" id="ARBA00023002"/>
    </source>
</evidence>
<dbReference type="InterPro" id="IPR023753">
    <property type="entry name" value="FAD/NAD-binding_dom"/>
</dbReference>
<keyword evidence="3" id="KW-0274">FAD</keyword>
<dbReference type="PANTHER" id="PTHR43706">
    <property type="entry name" value="NADH DEHYDROGENASE"/>
    <property type="match status" value="1"/>
</dbReference>
<name>A0A848DPV8_9PSEU</name>
<reference evidence="7 8" key="1">
    <citation type="submission" date="2020-04" db="EMBL/GenBank/DDBJ databases">
        <authorList>
            <person name="Klaysubun C."/>
            <person name="Duangmal K."/>
            <person name="Lipun K."/>
        </authorList>
    </citation>
    <scope>NUCLEOTIDE SEQUENCE [LARGE SCALE GENOMIC DNA]</scope>
    <source>
        <strain evidence="7 8">DSM 45300</strain>
    </source>
</reference>
<evidence type="ECO:0000256" key="2">
    <source>
        <dbReference type="ARBA" id="ARBA00022630"/>
    </source>
</evidence>
<keyword evidence="5" id="KW-0520">NAD</keyword>
<feature type="domain" description="FAD/NAD(P)-binding" evidence="6">
    <location>
        <begin position="11"/>
        <end position="334"/>
    </location>
</feature>
<dbReference type="GO" id="GO:0003954">
    <property type="term" value="F:NADH dehydrogenase activity"/>
    <property type="evidence" value="ECO:0007669"/>
    <property type="project" value="InterPro"/>
</dbReference>
<dbReference type="Gene3D" id="3.50.50.100">
    <property type="match status" value="1"/>
</dbReference>
<keyword evidence="4" id="KW-0560">Oxidoreductase</keyword>
<sequence>MSVETAGRRPRIVVVGTGFAGYYCLRTLESRLPPDAAELVAVNPADHMLYVPLLPEVAAAILEPRHVAVPLRTRLPRTRVVLGNAAAVDLQARTYTVLDIEKRPRTLPWDRLVFACGAVTRLLSVPGVADHAKGFKSIAEAVYLRDHVLRQLELAEQADDPAERAARTTFVVVGAGYTGTEVVGQGVLLTREGLRHFPRLRPDEVRWMLLDLAPRVLPGLNPALSGPALRVLRRRGVEVRLQTTVTEVTPTCARLSDGTEIPTRTVVWCVGVRPDPLVEAVGLPTREGRVAVDEHLAVPGHAGVYAAGDVAAVPDPGRPGEITTMTAQHAQRQGRLAGNNIAASLGHGQSRPYQYEDRGFVVDLGGFQAVADPFHVPVTGVVAKAITRGYHLVALPAGRSRVAMDWLVDVWAERPLVQFGLVSETAVRLGDADRIA</sequence>
<dbReference type="Proteomes" id="UP000586918">
    <property type="component" value="Unassembled WGS sequence"/>
</dbReference>
<dbReference type="InterPro" id="IPR045024">
    <property type="entry name" value="NDH-2"/>
</dbReference>
<dbReference type="AlphaFoldDB" id="A0A848DPV8"/>
<dbReference type="Pfam" id="PF07992">
    <property type="entry name" value="Pyr_redox_2"/>
    <property type="match status" value="1"/>
</dbReference>
<comment type="similarity">
    <text evidence="1">Belongs to the NADH dehydrogenase family.</text>
</comment>
<evidence type="ECO:0000256" key="1">
    <source>
        <dbReference type="ARBA" id="ARBA00005272"/>
    </source>
</evidence>
<evidence type="ECO:0000259" key="6">
    <source>
        <dbReference type="Pfam" id="PF07992"/>
    </source>
</evidence>
<evidence type="ECO:0000313" key="7">
    <source>
        <dbReference type="EMBL" id="NMH94549.1"/>
    </source>
</evidence>
<dbReference type="SUPFAM" id="SSF51905">
    <property type="entry name" value="FAD/NAD(P)-binding domain"/>
    <property type="match status" value="1"/>
</dbReference>
<accession>A0A848DPV8</accession>
<dbReference type="InterPro" id="IPR036188">
    <property type="entry name" value="FAD/NAD-bd_sf"/>
</dbReference>
<dbReference type="PRINTS" id="PR00368">
    <property type="entry name" value="FADPNR"/>
</dbReference>
<keyword evidence="8" id="KW-1185">Reference proteome</keyword>
<protein>
    <submittedName>
        <fullName evidence="7">NAD(P)/FAD-dependent oxidoreductase</fullName>
    </submittedName>
</protein>
<organism evidence="7 8">
    <name type="scientific">Pseudonocardia bannensis</name>
    <dbReference type="NCBI Taxonomy" id="630973"/>
    <lineage>
        <taxon>Bacteria</taxon>
        <taxon>Bacillati</taxon>
        <taxon>Actinomycetota</taxon>
        <taxon>Actinomycetes</taxon>
        <taxon>Pseudonocardiales</taxon>
        <taxon>Pseudonocardiaceae</taxon>
        <taxon>Pseudonocardia</taxon>
    </lineage>
</organism>
<proteinExistence type="inferred from homology"/>